<dbReference type="EMBL" id="FNBI01000002">
    <property type="protein sequence ID" value="SDF06526.1"/>
    <property type="molecule type" value="Genomic_DNA"/>
</dbReference>
<evidence type="ECO:0000256" key="1">
    <source>
        <dbReference type="ARBA" id="ARBA00022729"/>
    </source>
</evidence>
<dbReference type="AlphaFoldDB" id="A0A1G7I220"/>
<keyword evidence="2" id="KW-0449">Lipoprotein</keyword>
<keyword evidence="1" id="KW-0732">Signal</keyword>
<dbReference type="InterPro" id="IPR023214">
    <property type="entry name" value="HAD_sf"/>
</dbReference>
<dbReference type="InterPro" id="IPR005519">
    <property type="entry name" value="Acid_phosphat_B-like"/>
</dbReference>
<organism evidence="2 3">
    <name type="scientific">Sphingomonas carotinifaciens</name>
    <dbReference type="NCBI Taxonomy" id="1166323"/>
    <lineage>
        <taxon>Bacteria</taxon>
        <taxon>Pseudomonadati</taxon>
        <taxon>Pseudomonadota</taxon>
        <taxon>Alphaproteobacteria</taxon>
        <taxon>Sphingomonadales</taxon>
        <taxon>Sphingomonadaceae</taxon>
        <taxon>Sphingomonas</taxon>
    </lineage>
</organism>
<dbReference type="GO" id="GO:0009279">
    <property type="term" value="C:cell outer membrane"/>
    <property type="evidence" value="ECO:0007669"/>
    <property type="project" value="InterPro"/>
</dbReference>
<dbReference type="Proteomes" id="UP000323502">
    <property type="component" value="Unassembled WGS sequence"/>
</dbReference>
<accession>A0A1G7I220</accession>
<reference evidence="2 3" key="1">
    <citation type="submission" date="2016-10" db="EMBL/GenBank/DDBJ databases">
        <authorList>
            <person name="Varghese N."/>
            <person name="Submissions S."/>
        </authorList>
    </citation>
    <scope>NUCLEOTIDE SEQUENCE [LARGE SCALE GENOMIC DNA]</scope>
    <source>
        <strain evidence="2 3">S7-754</strain>
    </source>
</reference>
<dbReference type="PROSITE" id="PS51257">
    <property type="entry name" value="PROKAR_LIPOPROTEIN"/>
    <property type="match status" value="1"/>
</dbReference>
<dbReference type="SFLD" id="SFLDS00003">
    <property type="entry name" value="Haloacid_Dehalogenase"/>
    <property type="match status" value="1"/>
</dbReference>
<dbReference type="InterPro" id="IPR036412">
    <property type="entry name" value="HAD-like_sf"/>
</dbReference>
<dbReference type="Pfam" id="PF03767">
    <property type="entry name" value="Acid_phosphat_B"/>
    <property type="match status" value="1"/>
</dbReference>
<dbReference type="InterPro" id="IPR006423">
    <property type="entry name" value="Lipo_e_P4"/>
</dbReference>
<name>A0A1G7I220_9SPHN</name>
<protein>
    <submittedName>
        <fullName evidence="2">5'-nucleotidase, lipoprotein e(P4) family</fullName>
    </submittedName>
</protein>
<dbReference type="SFLD" id="SFLDG01125">
    <property type="entry name" value="C1.1:_Acid_Phosphatase_Like"/>
    <property type="match status" value="1"/>
</dbReference>
<sequence length="323" mass="33257">MTGKARIAIGAAAAVLLAGCASRRAEPVVALPKPGQTYQVDGQTLTITGMTALPSPGGAAVAAPVAPAGAPAQFQYLYGSGEGAAISVQAWNDLVRYARDTVKARPADSVVLAPGATLSDPRYVACGAKPYAAVFDVDETVLLNLGFEYDAVGGRAFDQKRWDAWERTGVTQVAAVPGAKMGLDALRAMGVTVVFNTNRAVGNAAQTKAAIEGVGLGPARHGETLFLAGDDAGGSKKDGRRATIARRYCVIAMGGDQLTDFSDLFNAGLTPGQRRAAVMAAPIAGRWGAGWFVLPNPVYGSALKGGVDDIFPPAVRWTPAGEQ</sequence>
<keyword evidence="3" id="KW-1185">Reference proteome</keyword>
<dbReference type="Gene3D" id="3.40.50.1000">
    <property type="entry name" value="HAD superfamily/HAD-like"/>
    <property type="match status" value="1"/>
</dbReference>
<evidence type="ECO:0000313" key="2">
    <source>
        <dbReference type="EMBL" id="SDF06526.1"/>
    </source>
</evidence>
<evidence type="ECO:0000313" key="3">
    <source>
        <dbReference type="Proteomes" id="UP000323502"/>
    </source>
</evidence>
<gene>
    <name evidence="2" type="ORF">SAMN05216557_10279</name>
</gene>
<dbReference type="SUPFAM" id="SSF56784">
    <property type="entry name" value="HAD-like"/>
    <property type="match status" value="1"/>
</dbReference>
<proteinExistence type="predicted"/>